<dbReference type="RefSeq" id="XP_004832183.1">
    <property type="nucleotide sequence ID" value="XM_004832126.1"/>
</dbReference>
<feature type="signal peptide" evidence="2">
    <location>
        <begin position="1"/>
        <end position="18"/>
    </location>
</feature>
<feature type="chain" id="PRO_5003953137" evidence="2">
    <location>
        <begin position="19"/>
        <end position="149"/>
    </location>
</feature>
<reference evidence="3 4" key="1">
    <citation type="journal article" date="2012" name="BMC Genomics">
        <title>Comparative genomic analysis and phylogenetic position of Theileria equi.</title>
        <authorList>
            <person name="Kappmeyer L.S."/>
            <person name="Thiagarajan M."/>
            <person name="Herndon D.R."/>
            <person name="Ramsay J.D."/>
            <person name="Caler E."/>
            <person name="Djikeng A."/>
            <person name="Gillespie J.J."/>
            <person name="Lau A.O."/>
            <person name="Roalson E.H."/>
            <person name="Silva J.C."/>
            <person name="Silva M.G."/>
            <person name="Suarez C.E."/>
            <person name="Ueti M.W."/>
            <person name="Nene V.M."/>
            <person name="Mealey R.H."/>
            <person name="Knowles D.P."/>
            <person name="Brayton K.A."/>
        </authorList>
    </citation>
    <scope>NUCLEOTIDE SEQUENCE [LARGE SCALE GENOMIC DNA]</scope>
    <source>
        <strain evidence="3 4">WA</strain>
    </source>
</reference>
<evidence type="ECO:0000313" key="3">
    <source>
        <dbReference type="EMBL" id="EKX72731.1"/>
    </source>
</evidence>
<accession>L1LBM2</accession>
<feature type="compositionally biased region" description="Low complexity" evidence="1">
    <location>
        <begin position="138"/>
        <end position="149"/>
    </location>
</feature>
<evidence type="ECO:0000256" key="2">
    <source>
        <dbReference type="SAM" id="SignalP"/>
    </source>
</evidence>
<dbReference type="EMBL" id="ACOU01000004">
    <property type="protein sequence ID" value="EKX72731.1"/>
    <property type="molecule type" value="Genomic_DNA"/>
</dbReference>
<keyword evidence="4" id="KW-1185">Reference proteome</keyword>
<evidence type="ECO:0000313" key="4">
    <source>
        <dbReference type="Proteomes" id="UP000031512"/>
    </source>
</evidence>
<name>L1LBM2_THEEQ</name>
<feature type="compositionally biased region" description="Low complexity" evidence="1">
    <location>
        <begin position="119"/>
        <end position="131"/>
    </location>
</feature>
<evidence type="ECO:0000256" key="1">
    <source>
        <dbReference type="SAM" id="MobiDB-lite"/>
    </source>
</evidence>
<protein>
    <submittedName>
        <fullName evidence="3">Signal peptide containing protein</fullName>
    </submittedName>
</protein>
<feature type="region of interest" description="Disordered" evidence="1">
    <location>
        <begin position="119"/>
        <end position="149"/>
    </location>
</feature>
<dbReference type="AlphaFoldDB" id="L1LBM2"/>
<comment type="caution">
    <text evidence="3">The sequence shown here is derived from an EMBL/GenBank/DDBJ whole genome shotgun (WGS) entry which is preliminary data.</text>
</comment>
<keyword evidence="2" id="KW-0732">Signal</keyword>
<dbReference type="GeneID" id="15804366"/>
<dbReference type="VEuPathDB" id="PiroplasmaDB:BEWA_012900"/>
<dbReference type="Proteomes" id="UP000031512">
    <property type="component" value="Unassembled WGS sequence"/>
</dbReference>
<proteinExistence type="predicted"/>
<dbReference type="KEGG" id="beq:BEWA_012900"/>
<gene>
    <name evidence="3" type="ORF">BEWA_012900</name>
</gene>
<organism evidence="3 4">
    <name type="scientific">Theileria equi strain WA</name>
    <dbReference type="NCBI Taxonomy" id="1537102"/>
    <lineage>
        <taxon>Eukaryota</taxon>
        <taxon>Sar</taxon>
        <taxon>Alveolata</taxon>
        <taxon>Apicomplexa</taxon>
        <taxon>Aconoidasida</taxon>
        <taxon>Piroplasmida</taxon>
        <taxon>Theileriidae</taxon>
        <taxon>Theileria</taxon>
    </lineage>
</organism>
<sequence length="149" mass="15914">MNVLAVLWTVCLVRLCSTSCCGGGDTTDDNGPGVLDLANPDKSLFSTLNGRLGTLYLHKSGKEITEVFYGRSRLWKAEDGQGCKWVEVAIDSKGNGMAHIYLKNQGYTEIPFKAVLNNTGSSSTSNQSGDNTAKESSHSSTTTPSQSSQ</sequence>